<dbReference type="InterPro" id="IPR052038">
    <property type="entry name" value="Type-VII_TA_antitoxin"/>
</dbReference>
<dbReference type="SUPFAM" id="SSF47413">
    <property type="entry name" value="lambda repressor-like DNA-binding domains"/>
    <property type="match status" value="1"/>
</dbReference>
<dbReference type="Pfam" id="PF01381">
    <property type="entry name" value="HTH_3"/>
    <property type="match status" value="1"/>
</dbReference>
<evidence type="ECO:0000256" key="1">
    <source>
        <dbReference type="ARBA" id="ARBA00001946"/>
    </source>
</evidence>
<proteinExistence type="predicted"/>
<reference evidence="9 10" key="1">
    <citation type="submission" date="2020-10" db="EMBL/GenBank/DDBJ databases">
        <title>Myceligenerans pegani sp. nov., an endophytic actinomycete isolated from Peganum harmala L. in Xinjiang, China.</title>
        <authorList>
            <person name="Xin L."/>
        </authorList>
    </citation>
    <scope>NUCLEOTIDE SEQUENCE [LARGE SCALE GENOMIC DNA]</scope>
    <source>
        <strain evidence="9 10">TRM65318</strain>
    </source>
</reference>
<dbReference type="PANTHER" id="PTHR33571:SF12">
    <property type="entry name" value="BSL3053 PROTEIN"/>
    <property type="match status" value="1"/>
</dbReference>
<keyword evidence="10" id="KW-1185">Reference proteome</keyword>
<evidence type="ECO:0000256" key="2">
    <source>
        <dbReference type="ARBA" id="ARBA00022679"/>
    </source>
</evidence>
<evidence type="ECO:0000259" key="8">
    <source>
        <dbReference type="PROSITE" id="PS50943"/>
    </source>
</evidence>
<dbReference type="SUPFAM" id="SSF81301">
    <property type="entry name" value="Nucleotidyltransferase"/>
    <property type="match status" value="1"/>
</dbReference>
<dbReference type="CDD" id="cd05403">
    <property type="entry name" value="NT_KNTase_like"/>
    <property type="match status" value="1"/>
</dbReference>
<dbReference type="InterPro" id="IPR041633">
    <property type="entry name" value="Polbeta"/>
</dbReference>
<dbReference type="Pfam" id="PF18765">
    <property type="entry name" value="Polbeta"/>
    <property type="match status" value="1"/>
</dbReference>
<keyword evidence="5" id="KW-0547">Nucleotide-binding</keyword>
<dbReference type="Gene3D" id="3.30.460.10">
    <property type="entry name" value="Beta Polymerase, domain 2"/>
    <property type="match status" value="1"/>
</dbReference>
<dbReference type="PROSITE" id="PS50943">
    <property type="entry name" value="HTH_CROC1"/>
    <property type="match status" value="1"/>
</dbReference>
<accession>A0ABR9N2F7</accession>
<keyword evidence="6" id="KW-0067">ATP-binding</keyword>
<comment type="cofactor">
    <cofactor evidence="1">
        <name>Mg(2+)</name>
        <dbReference type="ChEBI" id="CHEBI:18420"/>
    </cofactor>
</comment>
<dbReference type="Proteomes" id="UP000625527">
    <property type="component" value="Unassembled WGS sequence"/>
</dbReference>
<dbReference type="SMART" id="SM00530">
    <property type="entry name" value="HTH_XRE"/>
    <property type="match status" value="1"/>
</dbReference>
<dbReference type="PANTHER" id="PTHR33571">
    <property type="entry name" value="SSL8005 PROTEIN"/>
    <property type="match status" value="1"/>
</dbReference>
<evidence type="ECO:0000256" key="5">
    <source>
        <dbReference type="ARBA" id="ARBA00022741"/>
    </source>
</evidence>
<keyword evidence="3" id="KW-0548">Nucleotidyltransferase</keyword>
<dbReference type="InterPro" id="IPR010982">
    <property type="entry name" value="Lambda_DNA-bd_dom_sf"/>
</dbReference>
<feature type="domain" description="HTH cro/C1-type" evidence="8">
    <location>
        <begin position="7"/>
        <end position="61"/>
    </location>
</feature>
<dbReference type="Gene3D" id="1.10.260.40">
    <property type="entry name" value="lambda repressor-like DNA-binding domains"/>
    <property type="match status" value="1"/>
</dbReference>
<protein>
    <submittedName>
        <fullName evidence="9">XRE family transcriptional regulator</fullName>
    </submittedName>
</protein>
<keyword evidence="7" id="KW-0460">Magnesium</keyword>
<gene>
    <name evidence="9" type="ORF">IHE71_19255</name>
</gene>
<organism evidence="9 10">
    <name type="scientific">Myceligenerans pegani</name>
    <dbReference type="NCBI Taxonomy" id="2776917"/>
    <lineage>
        <taxon>Bacteria</taxon>
        <taxon>Bacillati</taxon>
        <taxon>Actinomycetota</taxon>
        <taxon>Actinomycetes</taxon>
        <taxon>Micrococcales</taxon>
        <taxon>Promicromonosporaceae</taxon>
        <taxon>Myceligenerans</taxon>
    </lineage>
</organism>
<sequence>MTYASRVRRRRQILGLSQRDLERRSGVRQPLIAAIETGARTPSPATREALDAALETKPSTALKALHDEVVARFAEVGLPAPVVFGSVARHEDDARSDIDLMVAFTDDYDIVDLLALEEDLTELLTFPVDVIDARADSRVAEQARREAVPL</sequence>
<dbReference type="RefSeq" id="WP_192864370.1">
    <property type="nucleotide sequence ID" value="NZ_JADAQT010000105.1"/>
</dbReference>
<evidence type="ECO:0000256" key="4">
    <source>
        <dbReference type="ARBA" id="ARBA00022723"/>
    </source>
</evidence>
<evidence type="ECO:0000256" key="6">
    <source>
        <dbReference type="ARBA" id="ARBA00022840"/>
    </source>
</evidence>
<dbReference type="EMBL" id="JADAQT010000105">
    <property type="protein sequence ID" value="MBE1877831.1"/>
    <property type="molecule type" value="Genomic_DNA"/>
</dbReference>
<dbReference type="InterPro" id="IPR001387">
    <property type="entry name" value="Cro/C1-type_HTH"/>
</dbReference>
<comment type="caution">
    <text evidence="9">The sequence shown here is derived from an EMBL/GenBank/DDBJ whole genome shotgun (WGS) entry which is preliminary data.</text>
</comment>
<evidence type="ECO:0000256" key="7">
    <source>
        <dbReference type="ARBA" id="ARBA00022842"/>
    </source>
</evidence>
<keyword evidence="4" id="KW-0479">Metal-binding</keyword>
<name>A0ABR9N2F7_9MICO</name>
<dbReference type="CDD" id="cd00093">
    <property type="entry name" value="HTH_XRE"/>
    <property type="match status" value="1"/>
</dbReference>
<dbReference type="InterPro" id="IPR043519">
    <property type="entry name" value="NT_sf"/>
</dbReference>
<keyword evidence="2" id="KW-0808">Transferase</keyword>
<evidence type="ECO:0000313" key="10">
    <source>
        <dbReference type="Proteomes" id="UP000625527"/>
    </source>
</evidence>
<evidence type="ECO:0000256" key="3">
    <source>
        <dbReference type="ARBA" id="ARBA00022695"/>
    </source>
</evidence>
<evidence type="ECO:0000313" key="9">
    <source>
        <dbReference type="EMBL" id="MBE1877831.1"/>
    </source>
</evidence>